<sequence length="696" mass="77822">MAPRPIRPVMSAPKAVVEKSIPEVVQAEVKPKRTRKRFSCAECRRLKIKCSQTWPCEACVKGGCAQICPDGQLWKSQGRRIFLGDSEDLRDKLSSLKNGPTPVGPSAVTRPAKLERGDTLVGNTLGTLTTGHGSSRYVGKLAGSEYLHQPDDDDESLEPLSKRHRIDAPVDPTTSPRVDRHNIRRHLPDWDREGRHLVEIYWSNVDWIQQAMPRSTFDGDYLINAYDATSSPDSHKIACVLLVMALGAMYDLTKEPYQRRAGELYRYGRACLKNDHGRSASVATVQAILLSGTFILNDHQPDGAEKFWPMIGHAVKIAQSIGMHRDGTDFGLSYIDTQLRRQIWWELITYDRLQALCFGRPCATSNRHADTHFPEEDESMMMDKVGYHASKHRLASILESVIDMQNQLAPLEYSSIMTVDAELETFKRELPEALLSNLDIEELPLHSTVPGHTVLQRFGIRLLISQTRLHLHRLAFSRALSLSPLSPHTCSFGHSFLALFQSAQEIVHLVKQLVLYHPGLIARWWAFWFHAYTSAVCLATVVIQAPQSQFARSALEGMSIVCDLAAAAREGCRAKKGLKTLIKLRERARDALDGFAPRVNHEELDSPEGVLGLTDFRKAGTSSPSTVPRVQHGEFGVIHDGERGDQVGDTGTSIPPQPQQAFWSFGFDTELATDDLGFNIDDFLNEIQENKLEIVV</sequence>
<evidence type="ECO:0000313" key="5">
    <source>
        <dbReference type="EMBL" id="KAK1927775.1"/>
    </source>
</evidence>
<dbReference type="InterPro" id="IPR001138">
    <property type="entry name" value="Zn2Cys6_DnaBD"/>
</dbReference>
<dbReference type="PANTHER" id="PTHR31001:SF56">
    <property type="entry name" value="ZN(2)-C6 FUNGAL-TYPE DOMAIN-CONTAINING PROTEIN"/>
    <property type="match status" value="1"/>
</dbReference>
<dbReference type="AlphaFoldDB" id="A0AAD9FXC2"/>
<comment type="caution">
    <text evidence="5">The sequence shown here is derived from an EMBL/GenBank/DDBJ whole genome shotgun (WGS) entry which is preliminary data.</text>
</comment>
<dbReference type="PANTHER" id="PTHR31001">
    <property type="entry name" value="UNCHARACTERIZED TRANSCRIPTIONAL REGULATORY PROTEIN"/>
    <property type="match status" value="1"/>
</dbReference>
<dbReference type="GO" id="GO:0005634">
    <property type="term" value="C:nucleus"/>
    <property type="evidence" value="ECO:0007669"/>
    <property type="project" value="UniProtKB-SubCell"/>
</dbReference>
<dbReference type="GO" id="GO:0003677">
    <property type="term" value="F:DNA binding"/>
    <property type="evidence" value="ECO:0007669"/>
    <property type="project" value="InterPro"/>
</dbReference>
<feature type="domain" description="Zn(2)-C6 fungal-type" evidence="4">
    <location>
        <begin position="39"/>
        <end position="68"/>
    </location>
</feature>
<dbReference type="InterPro" id="IPR036864">
    <property type="entry name" value="Zn2-C6_fun-type_DNA-bd_sf"/>
</dbReference>
<evidence type="ECO:0000256" key="1">
    <source>
        <dbReference type="ARBA" id="ARBA00004123"/>
    </source>
</evidence>
<evidence type="ECO:0000256" key="3">
    <source>
        <dbReference type="ARBA" id="ARBA00023242"/>
    </source>
</evidence>
<reference evidence="5" key="1">
    <citation type="submission" date="2023-02" db="EMBL/GenBank/DDBJ databases">
        <title>Identification and recombinant expression of a fungal hydrolase from Papiliotrema laurentii that hydrolyzes apple cutin and clears colloidal polyester polyurethane.</title>
        <authorList>
            <consortium name="DOE Joint Genome Institute"/>
            <person name="Roman V.A."/>
            <person name="Bojanowski C."/>
            <person name="Crable B.R."/>
            <person name="Wagner D.N."/>
            <person name="Hung C.S."/>
            <person name="Nadeau L.J."/>
            <person name="Schratz L."/>
            <person name="Haridas S."/>
            <person name="Pangilinan J."/>
            <person name="Lipzen A."/>
            <person name="Na H."/>
            <person name="Yan M."/>
            <person name="Ng V."/>
            <person name="Grigoriev I.V."/>
            <person name="Spatafora J.W."/>
            <person name="Barlow D."/>
            <person name="Biffinger J."/>
            <person name="Kelley-Loughnane N."/>
            <person name="Varaljay V.A."/>
            <person name="Crookes-Goodson W.J."/>
        </authorList>
    </citation>
    <scope>NUCLEOTIDE SEQUENCE</scope>
    <source>
        <strain evidence="5">5307AH</strain>
    </source>
</reference>
<dbReference type="GO" id="GO:0000981">
    <property type="term" value="F:DNA-binding transcription factor activity, RNA polymerase II-specific"/>
    <property type="evidence" value="ECO:0007669"/>
    <property type="project" value="InterPro"/>
</dbReference>
<comment type="subcellular location">
    <subcellularLocation>
        <location evidence="1">Nucleus</location>
    </subcellularLocation>
</comment>
<dbReference type="SMART" id="SM00066">
    <property type="entry name" value="GAL4"/>
    <property type="match status" value="1"/>
</dbReference>
<dbReference type="CDD" id="cd00067">
    <property type="entry name" value="GAL4"/>
    <property type="match status" value="1"/>
</dbReference>
<protein>
    <submittedName>
        <fullName evidence="5">Fungal-specific transcription factor domain-containing protein</fullName>
    </submittedName>
</protein>
<accession>A0AAD9FXC2</accession>
<dbReference type="GO" id="GO:0008270">
    <property type="term" value="F:zinc ion binding"/>
    <property type="evidence" value="ECO:0007669"/>
    <property type="project" value="InterPro"/>
</dbReference>
<dbReference type="InterPro" id="IPR050613">
    <property type="entry name" value="Sec_Metabolite_Reg"/>
</dbReference>
<name>A0AAD9FXC2_PAPLA</name>
<dbReference type="Proteomes" id="UP001182556">
    <property type="component" value="Unassembled WGS sequence"/>
</dbReference>
<keyword evidence="6" id="KW-1185">Reference proteome</keyword>
<evidence type="ECO:0000313" key="6">
    <source>
        <dbReference type="Proteomes" id="UP001182556"/>
    </source>
</evidence>
<keyword evidence="2" id="KW-0479">Metal-binding</keyword>
<dbReference type="SUPFAM" id="SSF57701">
    <property type="entry name" value="Zn2/Cys6 DNA-binding domain"/>
    <property type="match status" value="1"/>
</dbReference>
<dbReference type="GO" id="GO:0006351">
    <property type="term" value="P:DNA-templated transcription"/>
    <property type="evidence" value="ECO:0007669"/>
    <property type="project" value="InterPro"/>
</dbReference>
<proteinExistence type="predicted"/>
<dbReference type="CDD" id="cd12148">
    <property type="entry name" value="fungal_TF_MHR"/>
    <property type="match status" value="1"/>
</dbReference>
<dbReference type="InterPro" id="IPR007219">
    <property type="entry name" value="XnlR_reg_dom"/>
</dbReference>
<dbReference type="SMART" id="SM00906">
    <property type="entry name" value="Fungal_trans"/>
    <property type="match status" value="1"/>
</dbReference>
<evidence type="ECO:0000259" key="4">
    <source>
        <dbReference type="PROSITE" id="PS50048"/>
    </source>
</evidence>
<dbReference type="PROSITE" id="PS50048">
    <property type="entry name" value="ZN2_CY6_FUNGAL_2"/>
    <property type="match status" value="1"/>
</dbReference>
<keyword evidence="3" id="KW-0539">Nucleus</keyword>
<dbReference type="PROSITE" id="PS00463">
    <property type="entry name" value="ZN2_CY6_FUNGAL_1"/>
    <property type="match status" value="1"/>
</dbReference>
<organism evidence="5 6">
    <name type="scientific">Papiliotrema laurentii</name>
    <name type="common">Cryptococcus laurentii</name>
    <dbReference type="NCBI Taxonomy" id="5418"/>
    <lineage>
        <taxon>Eukaryota</taxon>
        <taxon>Fungi</taxon>
        <taxon>Dikarya</taxon>
        <taxon>Basidiomycota</taxon>
        <taxon>Agaricomycotina</taxon>
        <taxon>Tremellomycetes</taxon>
        <taxon>Tremellales</taxon>
        <taxon>Rhynchogastremaceae</taxon>
        <taxon>Papiliotrema</taxon>
    </lineage>
</organism>
<dbReference type="Pfam" id="PF04082">
    <property type="entry name" value="Fungal_trans"/>
    <property type="match status" value="1"/>
</dbReference>
<dbReference type="EMBL" id="JAODAN010000001">
    <property type="protein sequence ID" value="KAK1927775.1"/>
    <property type="molecule type" value="Genomic_DNA"/>
</dbReference>
<evidence type="ECO:0000256" key="2">
    <source>
        <dbReference type="ARBA" id="ARBA00022723"/>
    </source>
</evidence>
<gene>
    <name evidence="5" type="ORF">DB88DRAFT_47686</name>
</gene>